<keyword evidence="11 14" id="KW-0496">Mitochondrion</keyword>
<evidence type="ECO:0000256" key="10">
    <source>
        <dbReference type="ARBA" id="ARBA00022989"/>
    </source>
</evidence>
<gene>
    <name evidence="17" type="ORF">JG688_00000078</name>
</gene>
<name>A0A8J5MCL1_9STRA</name>
<evidence type="ECO:0000256" key="14">
    <source>
        <dbReference type="PIRNR" id="PIRNR037488"/>
    </source>
</evidence>
<reference evidence="17" key="1">
    <citation type="submission" date="2021-01" db="EMBL/GenBank/DDBJ databases">
        <title>Phytophthora aleatoria, a newly-described species from Pinus radiata is distinct from Phytophthora cactorum isolates based on comparative genomics.</title>
        <authorList>
            <person name="Mcdougal R."/>
            <person name="Panda P."/>
            <person name="Williams N."/>
            <person name="Studholme D.J."/>
        </authorList>
    </citation>
    <scope>NUCLEOTIDE SEQUENCE</scope>
    <source>
        <strain evidence="17">NZFS 4037</strain>
    </source>
</reference>
<keyword evidence="9 14" id="KW-0106">Calcium</keyword>
<evidence type="ECO:0000256" key="7">
    <source>
        <dbReference type="ARBA" id="ARBA00022787"/>
    </source>
</evidence>
<evidence type="ECO:0000256" key="15">
    <source>
        <dbReference type="SAM" id="MobiDB-lite"/>
    </source>
</evidence>
<organism evidence="17 18">
    <name type="scientific">Phytophthora aleatoria</name>
    <dbReference type="NCBI Taxonomy" id="2496075"/>
    <lineage>
        <taxon>Eukaryota</taxon>
        <taxon>Sar</taxon>
        <taxon>Stramenopiles</taxon>
        <taxon>Oomycota</taxon>
        <taxon>Peronosporomycetes</taxon>
        <taxon>Peronosporales</taxon>
        <taxon>Peronosporaceae</taxon>
        <taxon>Phytophthora</taxon>
    </lineage>
</organism>
<dbReference type="SMART" id="SM00173">
    <property type="entry name" value="RAS"/>
    <property type="match status" value="1"/>
</dbReference>
<dbReference type="Pfam" id="PF08356">
    <property type="entry name" value="EF_assoc_2"/>
    <property type="match status" value="1"/>
</dbReference>
<feature type="domain" description="EF-hand" evidence="16">
    <location>
        <begin position="354"/>
        <end position="389"/>
    </location>
</feature>
<dbReference type="InterPro" id="IPR052266">
    <property type="entry name" value="Miro-EF-hand_domain"/>
</dbReference>
<evidence type="ECO:0000256" key="4">
    <source>
        <dbReference type="ARBA" id="ARBA00022723"/>
    </source>
</evidence>
<dbReference type="GO" id="GO:0003924">
    <property type="term" value="F:GTPase activity"/>
    <property type="evidence" value="ECO:0007669"/>
    <property type="project" value="InterPro"/>
</dbReference>
<keyword evidence="18" id="KW-1185">Reference proteome</keyword>
<evidence type="ECO:0000313" key="18">
    <source>
        <dbReference type="Proteomes" id="UP000709295"/>
    </source>
</evidence>
<evidence type="ECO:0000259" key="16">
    <source>
        <dbReference type="PROSITE" id="PS50222"/>
    </source>
</evidence>
<dbReference type="EMBL" id="JAENGY010000001">
    <property type="protein sequence ID" value="KAG6977746.1"/>
    <property type="molecule type" value="Genomic_DNA"/>
</dbReference>
<dbReference type="InterPro" id="IPR002048">
    <property type="entry name" value="EF_hand_dom"/>
</dbReference>
<dbReference type="PANTHER" id="PTHR46819">
    <property type="entry name" value="EF-HAND CALCIUM-BINDING DOMAIN-CONTAINING PROTEIN 7"/>
    <property type="match status" value="1"/>
</dbReference>
<accession>A0A8J5MCL1</accession>
<evidence type="ECO:0000256" key="6">
    <source>
        <dbReference type="ARBA" id="ARBA00022741"/>
    </source>
</evidence>
<dbReference type="FunFam" id="1.10.238.10:FF:000011">
    <property type="entry name" value="Mitochondrial Rho GTPase"/>
    <property type="match status" value="1"/>
</dbReference>
<comment type="subcellular location">
    <subcellularLocation>
        <location evidence="1 14">Mitochondrion outer membrane</location>
        <topology evidence="1 14">Single-pass type IV membrane protein</topology>
    </subcellularLocation>
</comment>
<dbReference type="SMART" id="SM00174">
    <property type="entry name" value="RHO"/>
    <property type="match status" value="1"/>
</dbReference>
<dbReference type="InterPro" id="IPR018247">
    <property type="entry name" value="EF_Hand_1_Ca_BS"/>
</dbReference>
<keyword evidence="10" id="KW-1133">Transmembrane helix</keyword>
<dbReference type="InterPro" id="IPR001806">
    <property type="entry name" value="Small_GTPase"/>
</dbReference>
<feature type="region of interest" description="Disordered" evidence="15">
    <location>
        <begin position="1"/>
        <end position="21"/>
    </location>
</feature>
<dbReference type="GO" id="GO:0005741">
    <property type="term" value="C:mitochondrial outer membrane"/>
    <property type="evidence" value="ECO:0007669"/>
    <property type="project" value="UniProtKB-SubCell"/>
</dbReference>
<dbReference type="InterPro" id="IPR021181">
    <property type="entry name" value="Miro"/>
</dbReference>
<comment type="similarity">
    <text evidence="2 14">Belongs to the mitochondrial Rho GTPase family.</text>
</comment>
<dbReference type="SMART" id="SM00175">
    <property type="entry name" value="RAB"/>
    <property type="match status" value="1"/>
</dbReference>
<keyword evidence="5" id="KW-0677">Repeat</keyword>
<evidence type="ECO:0000256" key="1">
    <source>
        <dbReference type="ARBA" id="ARBA00004200"/>
    </source>
</evidence>
<keyword evidence="8 14" id="KW-0378">Hydrolase</keyword>
<sequence length="695" mass="78060">MAATVTSKTARGDEAEPAREKLPLKPQVVRIEVLGDEKVGKTSLICSLVSRHFSEKVPSVLLNVQIPAEESDENVIISITDTSSRVSDLMRVTNAAKRSDAILLVYDLTRPETFQRLRRWLDFIAKNKEIPVVLVANKVDINAVTPTTDGPYASQVRHLVNTYPVSNSCDIDIAEDRRMLTLGLLQFVVSEVECSAKNFTQVAQAFFLAQKAVLYPVAPLYNEKKRQLQPKCRKAIKRTFRLYNRDRSGILSREELNEYQYDCFGVRLLSAEIDTLMDYLSSVEPSGVAPDRSGLFVEGFIYLWWLFIDRNRPESGWQVLRSLGYNNELHLEIPPERLQLPPYDDGQSAQLTPQAVDFLTNLFRQFDANKDNNIAENEVEDIFSICEDESAPWTTCSAISSPLLYERTLVDGKPTLSLAVWLACWSFVAQENPQKLLETLFYLGYNDKLFPAVEFVKSRSLTRKATRIERNVVSCYIFGSPESGKEHFVRTFVGGKEAALSDEEQIIFRAIGAVPDRDTTKYLFITEALSDDEIEMKADVLLLVLNPEDEPSKIFVEELDKKLPSSIPRVVISYKPETHDEDVEVDIEGADESSSLVKEEPVDFAIDATLKQYPTSLKCYEAHCVKDEVARVLVATALRPPKNARSKSSGIWLPGRKTGMGVIGLTAAAVVAYVAKPEESKAVLSDLASRIYSRK</sequence>
<proteinExistence type="inferred from homology"/>
<dbReference type="GO" id="GO:0005509">
    <property type="term" value="F:calcium ion binding"/>
    <property type="evidence" value="ECO:0007669"/>
    <property type="project" value="InterPro"/>
</dbReference>
<keyword evidence="3" id="KW-0812">Transmembrane</keyword>
<evidence type="ECO:0000256" key="2">
    <source>
        <dbReference type="ARBA" id="ARBA00007981"/>
    </source>
</evidence>
<keyword evidence="4" id="KW-0479">Metal-binding</keyword>
<dbReference type="Pfam" id="PF00071">
    <property type="entry name" value="Ras"/>
    <property type="match status" value="1"/>
</dbReference>
<dbReference type="InterPro" id="IPR013567">
    <property type="entry name" value="EF_hand_assoc_2"/>
</dbReference>
<keyword evidence="6 14" id="KW-0547">Nucleotide-binding</keyword>
<comment type="function">
    <text evidence="14">Mitochondrial GTPase involved in mitochondrial trafficking. Probably involved in control of anterograde transport of mitochondria and their subcellular distribution.</text>
</comment>
<dbReference type="PANTHER" id="PTHR46819:SF1">
    <property type="entry name" value="EF-HAND CALCIUM-BINDING DOMAIN-CONTAINING PROTEIN 7"/>
    <property type="match status" value="1"/>
</dbReference>
<keyword evidence="12 14" id="KW-0342">GTP-binding</keyword>
<dbReference type="EC" id="3.6.5.-" evidence="14"/>
<dbReference type="PROSITE" id="PS00018">
    <property type="entry name" value="EF_HAND_1"/>
    <property type="match status" value="1"/>
</dbReference>
<dbReference type="Proteomes" id="UP000709295">
    <property type="component" value="Unassembled WGS sequence"/>
</dbReference>
<feature type="compositionally biased region" description="Basic and acidic residues" evidence="15">
    <location>
        <begin position="10"/>
        <end position="21"/>
    </location>
</feature>
<dbReference type="PROSITE" id="PS50222">
    <property type="entry name" value="EF_HAND_2"/>
    <property type="match status" value="1"/>
</dbReference>
<evidence type="ECO:0000256" key="13">
    <source>
        <dbReference type="ARBA" id="ARBA00023136"/>
    </source>
</evidence>
<evidence type="ECO:0000256" key="5">
    <source>
        <dbReference type="ARBA" id="ARBA00022737"/>
    </source>
</evidence>
<evidence type="ECO:0000256" key="11">
    <source>
        <dbReference type="ARBA" id="ARBA00023128"/>
    </source>
</evidence>
<evidence type="ECO:0000313" key="17">
    <source>
        <dbReference type="EMBL" id="KAG6977746.1"/>
    </source>
</evidence>
<keyword evidence="13 14" id="KW-0472">Membrane</keyword>
<evidence type="ECO:0000256" key="12">
    <source>
        <dbReference type="ARBA" id="ARBA00023134"/>
    </source>
</evidence>
<evidence type="ECO:0000256" key="8">
    <source>
        <dbReference type="ARBA" id="ARBA00022801"/>
    </source>
</evidence>
<evidence type="ECO:0000256" key="9">
    <source>
        <dbReference type="ARBA" id="ARBA00022837"/>
    </source>
</evidence>
<evidence type="ECO:0000256" key="3">
    <source>
        <dbReference type="ARBA" id="ARBA00022692"/>
    </source>
</evidence>
<keyword evidence="7 14" id="KW-1000">Mitochondrion outer membrane</keyword>
<dbReference type="PROSITE" id="PS51419">
    <property type="entry name" value="RAB"/>
    <property type="match status" value="1"/>
</dbReference>
<dbReference type="AlphaFoldDB" id="A0A8J5MCL1"/>
<dbReference type="PIRSF" id="PIRSF037488">
    <property type="entry name" value="Mt_Rho_GTPase"/>
    <property type="match status" value="1"/>
</dbReference>
<dbReference type="GO" id="GO:0005525">
    <property type="term" value="F:GTP binding"/>
    <property type="evidence" value="ECO:0007669"/>
    <property type="project" value="UniProtKB-KW"/>
</dbReference>
<comment type="caution">
    <text evidence="17">The sequence shown here is derived from an EMBL/GenBank/DDBJ whole genome shotgun (WGS) entry which is preliminary data.</text>
</comment>
<protein>
    <recommendedName>
        <fullName evidence="14">Mitochondrial Rho GTPase</fullName>
        <ecNumber evidence="14">3.6.5.-</ecNumber>
    </recommendedName>
</protein>